<reference evidence="2" key="1">
    <citation type="journal article" date="2013" name="Genetics">
        <title>The draft genome and transcriptome of Panagrellus redivivus are shaped by the harsh demands of a free-living lifestyle.</title>
        <authorList>
            <person name="Srinivasan J."/>
            <person name="Dillman A.R."/>
            <person name="Macchietto M.G."/>
            <person name="Heikkinen L."/>
            <person name="Lakso M."/>
            <person name="Fracchia K.M."/>
            <person name="Antoshechkin I."/>
            <person name="Mortazavi A."/>
            <person name="Wong G."/>
            <person name="Sternberg P.W."/>
        </authorList>
    </citation>
    <scope>NUCLEOTIDE SEQUENCE [LARGE SCALE GENOMIC DNA]</scope>
    <source>
        <strain evidence="2">MT8872</strain>
    </source>
</reference>
<name>A0A7E4V0Q2_PANRE</name>
<feature type="transmembrane region" description="Helical" evidence="1">
    <location>
        <begin position="67"/>
        <end position="89"/>
    </location>
</feature>
<protein>
    <submittedName>
        <fullName evidence="3">7TM GPCR serpentine receptor class x (Srx) domain-containing protein</fullName>
    </submittedName>
</protein>
<dbReference type="Proteomes" id="UP000492821">
    <property type="component" value="Unassembled WGS sequence"/>
</dbReference>
<evidence type="ECO:0000313" key="2">
    <source>
        <dbReference type="Proteomes" id="UP000492821"/>
    </source>
</evidence>
<dbReference type="WBParaSite" id="Pan_g1485.t1">
    <property type="protein sequence ID" value="Pan_g1485.t1"/>
    <property type="gene ID" value="Pan_g1485"/>
</dbReference>
<accession>A0A7E4V0Q2</accession>
<reference evidence="3" key="2">
    <citation type="submission" date="2020-10" db="UniProtKB">
        <authorList>
            <consortium name="WormBaseParasite"/>
        </authorList>
    </citation>
    <scope>IDENTIFICATION</scope>
</reference>
<keyword evidence="1" id="KW-1133">Transmembrane helix</keyword>
<keyword evidence="1" id="KW-0472">Membrane</keyword>
<keyword evidence="2" id="KW-1185">Reference proteome</keyword>
<keyword evidence="1" id="KW-0812">Transmembrane</keyword>
<organism evidence="2 3">
    <name type="scientific">Panagrellus redivivus</name>
    <name type="common">Microworm</name>
    <dbReference type="NCBI Taxonomy" id="6233"/>
    <lineage>
        <taxon>Eukaryota</taxon>
        <taxon>Metazoa</taxon>
        <taxon>Ecdysozoa</taxon>
        <taxon>Nematoda</taxon>
        <taxon>Chromadorea</taxon>
        <taxon>Rhabditida</taxon>
        <taxon>Tylenchina</taxon>
        <taxon>Panagrolaimomorpha</taxon>
        <taxon>Panagrolaimoidea</taxon>
        <taxon>Panagrolaimidae</taxon>
        <taxon>Panagrellus</taxon>
    </lineage>
</organism>
<dbReference type="AlphaFoldDB" id="A0A7E4V0Q2"/>
<evidence type="ECO:0000313" key="3">
    <source>
        <dbReference type="WBParaSite" id="Pan_g1485.t1"/>
    </source>
</evidence>
<sequence>MINKGSVERRSQIATLHVCELLGKVSSFLLVTKKKTIDDRRRFRTQTAIASHLGCAMYVMVEARSSKVVFNVFFVVLGGLSWAASQFAVDMTAEQTHLKNKQPQSVSNGNEGAYNTSPSEWDWLKLLRCTIKIKYCG</sequence>
<proteinExistence type="predicted"/>
<evidence type="ECO:0000256" key="1">
    <source>
        <dbReference type="SAM" id="Phobius"/>
    </source>
</evidence>